<dbReference type="EMBL" id="MU853333">
    <property type="protein sequence ID" value="KAK4116805.1"/>
    <property type="molecule type" value="Genomic_DNA"/>
</dbReference>
<evidence type="ECO:0000256" key="1">
    <source>
        <dbReference type="SAM" id="MobiDB-lite"/>
    </source>
</evidence>
<accession>A0AAN6TLU4</accession>
<dbReference type="PANTHER" id="PTHR38790:SF4">
    <property type="entry name" value="2EXR DOMAIN-CONTAINING PROTEIN"/>
    <property type="match status" value="1"/>
</dbReference>
<feature type="region of interest" description="Disordered" evidence="1">
    <location>
        <begin position="18"/>
        <end position="45"/>
    </location>
</feature>
<dbReference type="PANTHER" id="PTHR38790">
    <property type="entry name" value="2EXR DOMAIN-CONTAINING PROTEIN-RELATED"/>
    <property type="match status" value="1"/>
</dbReference>
<dbReference type="AlphaFoldDB" id="A0AAN6TLU4"/>
<proteinExistence type="predicted"/>
<dbReference type="RefSeq" id="XP_064674375.1">
    <property type="nucleotide sequence ID" value="XM_064813426.1"/>
</dbReference>
<reference evidence="2" key="2">
    <citation type="submission" date="2023-05" db="EMBL/GenBank/DDBJ databases">
        <authorList>
            <consortium name="Lawrence Berkeley National Laboratory"/>
            <person name="Steindorff A."/>
            <person name="Hensen N."/>
            <person name="Bonometti L."/>
            <person name="Westerberg I."/>
            <person name="Brannstrom I.O."/>
            <person name="Guillou S."/>
            <person name="Cros-Aarteil S."/>
            <person name="Calhoun S."/>
            <person name="Haridas S."/>
            <person name="Kuo A."/>
            <person name="Mondo S."/>
            <person name="Pangilinan J."/>
            <person name="Riley R."/>
            <person name="Labutti K."/>
            <person name="Andreopoulos B."/>
            <person name="Lipzen A."/>
            <person name="Chen C."/>
            <person name="Yanf M."/>
            <person name="Daum C."/>
            <person name="Ng V."/>
            <person name="Clum A."/>
            <person name="Ohm R."/>
            <person name="Martin F."/>
            <person name="Silar P."/>
            <person name="Natvig D."/>
            <person name="Lalanne C."/>
            <person name="Gautier V."/>
            <person name="Ament-Velasquez S.L."/>
            <person name="Kruys A."/>
            <person name="Hutchinson M.I."/>
            <person name="Powell A.J."/>
            <person name="Barry K."/>
            <person name="Miller A.N."/>
            <person name="Grigoriev I.V."/>
            <person name="Debuchy R."/>
            <person name="Gladieux P."/>
            <person name="Thoren M.H."/>
            <person name="Johannesson H."/>
        </authorList>
    </citation>
    <scope>NUCLEOTIDE SEQUENCE</scope>
    <source>
        <strain evidence="2">CBS 508.74</strain>
    </source>
</reference>
<organism evidence="2 3">
    <name type="scientific">Canariomyces notabilis</name>
    <dbReference type="NCBI Taxonomy" id="2074819"/>
    <lineage>
        <taxon>Eukaryota</taxon>
        <taxon>Fungi</taxon>
        <taxon>Dikarya</taxon>
        <taxon>Ascomycota</taxon>
        <taxon>Pezizomycotina</taxon>
        <taxon>Sordariomycetes</taxon>
        <taxon>Sordariomycetidae</taxon>
        <taxon>Sordariales</taxon>
        <taxon>Chaetomiaceae</taxon>
        <taxon>Canariomyces</taxon>
    </lineage>
</organism>
<evidence type="ECO:0000313" key="3">
    <source>
        <dbReference type="Proteomes" id="UP001302812"/>
    </source>
</evidence>
<feature type="compositionally biased region" description="Polar residues" evidence="1">
    <location>
        <begin position="36"/>
        <end position="45"/>
    </location>
</feature>
<gene>
    <name evidence="2" type="ORF">N656DRAFT_765691</name>
</gene>
<sequence length="274" mass="30870">MLAILPLSIELSDSSGVLRAPHQKDQASNPPLPSSPAWTTGSTTAHSPPITTFSHISYQLLQPNNSRGRRIHLLTLPLEVRLLIYHHLLSLTPMWPRDLSGPSHPLPHHGSGQPQHDGTTYLLLRPRLPGLHPPYPHDPHAVPSAAGYLPSSLLCTNRQIYNEARLVPFHHNEFAFVSWFFSGLSAARAFVARLAGWQRDGLRFARLEKVLAADLVEEGRVRMWEELCGFWENGLQRLRLKIELGPVKMEQEVWNRDEEGLSKERCEVQGLASR</sequence>
<dbReference type="Proteomes" id="UP001302812">
    <property type="component" value="Unassembled WGS sequence"/>
</dbReference>
<keyword evidence="3" id="KW-1185">Reference proteome</keyword>
<name>A0AAN6TLU4_9PEZI</name>
<comment type="caution">
    <text evidence="2">The sequence shown here is derived from an EMBL/GenBank/DDBJ whole genome shotgun (WGS) entry which is preliminary data.</text>
</comment>
<protein>
    <submittedName>
        <fullName evidence="2">Uncharacterized protein</fullName>
    </submittedName>
</protein>
<evidence type="ECO:0000313" key="2">
    <source>
        <dbReference type="EMBL" id="KAK4116805.1"/>
    </source>
</evidence>
<dbReference type="GeneID" id="89937551"/>
<reference evidence="2" key="1">
    <citation type="journal article" date="2023" name="Mol. Phylogenet. Evol.">
        <title>Genome-scale phylogeny and comparative genomics of the fungal order Sordariales.</title>
        <authorList>
            <person name="Hensen N."/>
            <person name="Bonometti L."/>
            <person name="Westerberg I."/>
            <person name="Brannstrom I.O."/>
            <person name="Guillou S."/>
            <person name="Cros-Aarteil S."/>
            <person name="Calhoun S."/>
            <person name="Haridas S."/>
            <person name="Kuo A."/>
            <person name="Mondo S."/>
            <person name="Pangilinan J."/>
            <person name="Riley R."/>
            <person name="LaButti K."/>
            <person name="Andreopoulos B."/>
            <person name="Lipzen A."/>
            <person name="Chen C."/>
            <person name="Yan M."/>
            <person name="Daum C."/>
            <person name="Ng V."/>
            <person name="Clum A."/>
            <person name="Steindorff A."/>
            <person name="Ohm R.A."/>
            <person name="Martin F."/>
            <person name="Silar P."/>
            <person name="Natvig D.O."/>
            <person name="Lalanne C."/>
            <person name="Gautier V."/>
            <person name="Ament-Velasquez S.L."/>
            <person name="Kruys A."/>
            <person name="Hutchinson M.I."/>
            <person name="Powell A.J."/>
            <person name="Barry K."/>
            <person name="Miller A.N."/>
            <person name="Grigoriev I.V."/>
            <person name="Debuchy R."/>
            <person name="Gladieux P."/>
            <person name="Hiltunen Thoren M."/>
            <person name="Johannesson H."/>
        </authorList>
    </citation>
    <scope>NUCLEOTIDE SEQUENCE</scope>
    <source>
        <strain evidence="2">CBS 508.74</strain>
    </source>
</reference>